<sequence>MTVVALPDTALREPALPEPALPEPALPEPALAAQRLSPDLDAATHASVDAHEATRALTDTVLACRYLPAEIYQYAPHLSYALAAVVAAARALTGITRYATAHPSPDRLAALRQATADLTASTTTLRAQISALADAAALHHQHAALPAQQPAERPLPADPRSRRGPEVDAALHPRLHRST</sequence>
<feature type="region of interest" description="Disordered" evidence="1">
    <location>
        <begin position="140"/>
        <end position="179"/>
    </location>
</feature>
<feature type="compositionally biased region" description="Basic and acidic residues" evidence="1">
    <location>
        <begin position="159"/>
        <end position="171"/>
    </location>
</feature>
<gene>
    <name evidence="2" type="ORF">GCM10009838_33430</name>
</gene>
<feature type="compositionally biased region" description="Low complexity" evidence="1">
    <location>
        <begin position="140"/>
        <end position="151"/>
    </location>
</feature>
<evidence type="ECO:0000256" key="1">
    <source>
        <dbReference type="SAM" id="MobiDB-lite"/>
    </source>
</evidence>
<protein>
    <submittedName>
        <fullName evidence="2">Uncharacterized protein</fullName>
    </submittedName>
</protein>
<reference evidence="3" key="1">
    <citation type="journal article" date="2019" name="Int. J. Syst. Evol. Microbiol.">
        <title>The Global Catalogue of Microorganisms (GCM) 10K type strain sequencing project: providing services to taxonomists for standard genome sequencing and annotation.</title>
        <authorList>
            <consortium name="The Broad Institute Genomics Platform"/>
            <consortium name="The Broad Institute Genome Sequencing Center for Infectious Disease"/>
            <person name="Wu L."/>
            <person name="Ma J."/>
        </authorList>
    </citation>
    <scope>NUCLEOTIDE SEQUENCE [LARGE SCALE GENOMIC DNA]</scope>
    <source>
        <strain evidence="3">JCM 16013</strain>
    </source>
</reference>
<comment type="caution">
    <text evidence="2">The sequence shown here is derived from an EMBL/GenBank/DDBJ whole genome shotgun (WGS) entry which is preliminary data.</text>
</comment>
<dbReference type="EMBL" id="BAAAQM010000017">
    <property type="protein sequence ID" value="GAA1971416.1"/>
    <property type="molecule type" value="Genomic_DNA"/>
</dbReference>
<evidence type="ECO:0000313" key="2">
    <source>
        <dbReference type="EMBL" id="GAA1971416.1"/>
    </source>
</evidence>
<accession>A0ABP5D225</accession>
<evidence type="ECO:0000313" key="3">
    <source>
        <dbReference type="Proteomes" id="UP001499854"/>
    </source>
</evidence>
<name>A0ABP5D225_9ACTN</name>
<proteinExistence type="predicted"/>
<dbReference type="Proteomes" id="UP001499854">
    <property type="component" value="Unassembled WGS sequence"/>
</dbReference>
<organism evidence="2 3">
    <name type="scientific">Catenulispora subtropica</name>
    <dbReference type="NCBI Taxonomy" id="450798"/>
    <lineage>
        <taxon>Bacteria</taxon>
        <taxon>Bacillati</taxon>
        <taxon>Actinomycetota</taxon>
        <taxon>Actinomycetes</taxon>
        <taxon>Catenulisporales</taxon>
        <taxon>Catenulisporaceae</taxon>
        <taxon>Catenulispora</taxon>
    </lineage>
</organism>
<dbReference type="RefSeq" id="WP_344657947.1">
    <property type="nucleotide sequence ID" value="NZ_BAAAQM010000017.1"/>
</dbReference>
<keyword evidence="3" id="KW-1185">Reference proteome</keyword>